<keyword evidence="2" id="KW-0436">Ligase</keyword>
<keyword evidence="5" id="KW-0234">DNA repair</keyword>
<dbReference type="Gene3D" id="3.30.470.30">
    <property type="entry name" value="DNA ligase/mRNA capping enzyme"/>
    <property type="match status" value="1"/>
</dbReference>
<dbReference type="InterPro" id="IPR016059">
    <property type="entry name" value="DNA_ligase_ATP-dep_CS"/>
</dbReference>
<dbReference type="SUPFAM" id="SSF56091">
    <property type="entry name" value="DNA ligase/mRNA capping enzyme, catalytic domain"/>
    <property type="match status" value="1"/>
</dbReference>
<dbReference type="InterPro" id="IPR012340">
    <property type="entry name" value="NA-bd_OB-fold"/>
</dbReference>
<dbReference type="InterPro" id="IPR050326">
    <property type="entry name" value="NAD_dep_DNA_ligaseB"/>
</dbReference>
<sequence length="390" mass="45636">MNSNSQIEEIKDISNHKKHSNRLNKDEMIPLNEMVKKSREEIEQDEESDQTEEVDQDTVVVEPLDHLDDDLPAIDPIVIDAKPREESKYEEDKESGSNPRRSRKRKKLNDFINGEEFDSSEEEVELRGNRKLNRQFQGVMLAEKYKDESQIDGWIMSEKLDGVRCIWNGKTMKTRNNNAFYPPDWFKKDFPDEILDGELWMERGKFQETVSIVRKSYAHDGWKDIKFVVFDGPELGGSFKTRLRKLAKIFKGNKSEYIEFHKQEVCEDKEHLDAEMKRVVDLGGEGMMIRDPNSFYEYRRSDKILKVKQSYDAEAVVLKKIKGTGRCYNMMGALFVRNNEGIEFKIGSGFTDQDRRNPPKIGSIVTYKYYEKTKSGKPRFPIYLRPHPGM</sequence>
<dbReference type="CDD" id="cd08041">
    <property type="entry name" value="OBF_kDNA_ligase_like"/>
    <property type="match status" value="1"/>
</dbReference>
<gene>
    <name evidence="9" type="ORF">ECRASSUSDP1_LOCUS10882</name>
</gene>
<feature type="region of interest" description="Disordered" evidence="6">
    <location>
        <begin position="1"/>
        <end position="107"/>
    </location>
</feature>
<keyword evidence="4" id="KW-0227">DNA damage</keyword>
<evidence type="ECO:0000256" key="4">
    <source>
        <dbReference type="ARBA" id="ARBA00022763"/>
    </source>
</evidence>
<evidence type="ECO:0000256" key="3">
    <source>
        <dbReference type="ARBA" id="ARBA00022705"/>
    </source>
</evidence>
<dbReference type="SUPFAM" id="SSF50249">
    <property type="entry name" value="Nucleic acid-binding proteins"/>
    <property type="match status" value="1"/>
</dbReference>
<keyword evidence="10" id="KW-1185">Reference proteome</keyword>
<evidence type="ECO:0000313" key="9">
    <source>
        <dbReference type="EMBL" id="CAI2369579.1"/>
    </source>
</evidence>
<dbReference type="AlphaFoldDB" id="A0AAD1XAV6"/>
<dbReference type="GO" id="GO:0005524">
    <property type="term" value="F:ATP binding"/>
    <property type="evidence" value="ECO:0007669"/>
    <property type="project" value="InterPro"/>
</dbReference>
<dbReference type="InterPro" id="IPR012310">
    <property type="entry name" value="DNA_ligase_ATP-dep_cent"/>
</dbReference>
<dbReference type="Pfam" id="PF14743">
    <property type="entry name" value="DNA_ligase_OB_2"/>
    <property type="match status" value="1"/>
</dbReference>
<dbReference type="EMBL" id="CAMPGE010010732">
    <property type="protein sequence ID" value="CAI2369579.1"/>
    <property type="molecule type" value="Genomic_DNA"/>
</dbReference>
<comment type="caution">
    <text evidence="9">The sequence shown here is derived from an EMBL/GenBank/DDBJ whole genome shotgun (WGS) entry which is preliminary data.</text>
</comment>
<dbReference type="NCBIfam" id="NF006592">
    <property type="entry name" value="PRK09125.1"/>
    <property type="match status" value="1"/>
</dbReference>
<dbReference type="GO" id="GO:0003910">
    <property type="term" value="F:DNA ligase (ATP) activity"/>
    <property type="evidence" value="ECO:0007669"/>
    <property type="project" value="InterPro"/>
</dbReference>
<evidence type="ECO:0008006" key="11">
    <source>
        <dbReference type="Google" id="ProtNLM"/>
    </source>
</evidence>
<dbReference type="Pfam" id="PF01068">
    <property type="entry name" value="DNA_ligase_A_M"/>
    <property type="match status" value="1"/>
</dbReference>
<feature type="domain" description="DNA ligase OB-like" evidence="8">
    <location>
        <begin position="322"/>
        <end position="385"/>
    </location>
</feature>
<feature type="domain" description="ATP-dependent DNA ligase family profile" evidence="7">
    <location>
        <begin position="140"/>
        <end position="308"/>
    </location>
</feature>
<protein>
    <recommendedName>
        <fullName evidence="11">DNA ligase</fullName>
    </recommendedName>
</protein>
<dbReference type="Gene3D" id="3.30.1490.70">
    <property type="match status" value="1"/>
</dbReference>
<dbReference type="PANTHER" id="PTHR47810:SF1">
    <property type="entry name" value="DNA LIGASE B"/>
    <property type="match status" value="1"/>
</dbReference>
<evidence type="ECO:0000259" key="8">
    <source>
        <dbReference type="Pfam" id="PF14743"/>
    </source>
</evidence>
<evidence type="ECO:0000259" key="7">
    <source>
        <dbReference type="Pfam" id="PF01068"/>
    </source>
</evidence>
<dbReference type="GO" id="GO:0006310">
    <property type="term" value="P:DNA recombination"/>
    <property type="evidence" value="ECO:0007669"/>
    <property type="project" value="InterPro"/>
</dbReference>
<proteinExistence type="predicted"/>
<evidence type="ECO:0000256" key="5">
    <source>
        <dbReference type="ARBA" id="ARBA00023204"/>
    </source>
</evidence>
<dbReference type="InterPro" id="IPR029319">
    <property type="entry name" value="DNA_ligase_OB"/>
</dbReference>
<keyword evidence="3" id="KW-0235">DNA replication</keyword>
<evidence type="ECO:0000256" key="6">
    <source>
        <dbReference type="SAM" id="MobiDB-lite"/>
    </source>
</evidence>
<dbReference type="CDD" id="cd07896">
    <property type="entry name" value="Adenylation_kDNA_ligase_like"/>
    <property type="match status" value="1"/>
</dbReference>
<dbReference type="PROSITE" id="PS00333">
    <property type="entry name" value="DNA_LIGASE_A2"/>
    <property type="match status" value="1"/>
</dbReference>
<feature type="compositionally biased region" description="Basic and acidic residues" evidence="6">
    <location>
        <begin position="23"/>
        <end position="41"/>
    </location>
</feature>
<dbReference type="Proteomes" id="UP001295684">
    <property type="component" value="Unassembled WGS sequence"/>
</dbReference>
<comment type="cofactor">
    <cofactor evidence="1">
        <name>a divalent metal cation</name>
        <dbReference type="ChEBI" id="CHEBI:60240"/>
    </cofactor>
</comment>
<organism evidence="9 10">
    <name type="scientific">Euplotes crassus</name>
    <dbReference type="NCBI Taxonomy" id="5936"/>
    <lineage>
        <taxon>Eukaryota</taxon>
        <taxon>Sar</taxon>
        <taxon>Alveolata</taxon>
        <taxon>Ciliophora</taxon>
        <taxon>Intramacronucleata</taxon>
        <taxon>Spirotrichea</taxon>
        <taxon>Hypotrichia</taxon>
        <taxon>Euplotida</taxon>
        <taxon>Euplotidae</taxon>
        <taxon>Moneuplotes</taxon>
    </lineage>
</organism>
<evidence type="ECO:0000256" key="1">
    <source>
        <dbReference type="ARBA" id="ARBA00001968"/>
    </source>
</evidence>
<dbReference type="Gene3D" id="2.40.50.140">
    <property type="entry name" value="Nucleic acid-binding proteins"/>
    <property type="match status" value="1"/>
</dbReference>
<evidence type="ECO:0000313" key="10">
    <source>
        <dbReference type="Proteomes" id="UP001295684"/>
    </source>
</evidence>
<name>A0AAD1XAV6_EUPCR</name>
<dbReference type="GO" id="GO:0006281">
    <property type="term" value="P:DNA repair"/>
    <property type="evidence" value="ECO:0007669"/>
    <property type="project" value="UniProtKB-KW"/>
</dbReference>
<feature type="compositionally biased region" description="Acidic residues" evidence="6">
    <location>
        <begin position="42"/>
        <end position="56"/>
    </location>
</feature>
<dbReference type="GO" id="GO:0006260">
    <property type="term" value="P:DNA replication"/>
    <property type="evidence" value="ECO:0007669"/>
    <property type="project" value="UniProtKB-KW"/>
</dbReference>
<evidence type="ECO:0000256" key="2">
    <source>
        <dbReference type="ARBA" id="ARBA00022598"/>
    </source>
</evidence>
<dbReference type="PANTHER" id="PTHR47810">
    <property type="entry name" value="DNA LIGASE"/>
    <property type="match status" value="1"/>
</dbReference>
<reference evidence="9" key="1">
    <citation type="submission" date="2023-07" db="EMBL/GenBank/DDBJ databases">
        <authorList>
            <consortium name="AG Swart"/>
            <person name="Singh M."/>
            <person name="Singh A."/>
            <person name="Seah K."/>
            <person name="Emmerich C."/>
        </authorList>
    </citation>
    <scope>NUCLEOTIDE SEQUENCE</scope>
    <source>
        <strain evidence="9">DP1</strain>
    </source>
</reference>
<feature type="compositionally biased region" description="Basic and acidic residues" evidence="6">
    <location>
        <begin position="81"/>
        <end position="95"/>
    </location>
</feature>
<accession>A0AAD1XAV6</accession>